<dbReference type="SUPFAM" id="SSF48600">
    <property type="entry name" value="Chorismate mutase II"/>
    <property type="match status" value="1"/>
</dbReference>
<dbReference type="EMBL" id="FNTF01000002">
    <property type="protein sequence ID" value="SED80667.1"/>
    <property type="molecule type" value="Genomic_DNA"/>
</dbReference>
<keyword evidence="2" id="KW-0413">Isomerase</keyword>
<dbReference type="GO" id="GO:0009697">
    <property type="term" value="P:salicylic acid biosynthetic process"/>
    <property type="evidence" value="ECO:0007669"/>
    <property type="project" value="TreeGrafter"/>
</dbReference>
<dbReference type="InterPro" id="IPR036263">
    <property type="entry name" value="Chorismate_II_sf"/>
</dbReference>
<dbReference type="PANTHER" id="PTHR38041:SF1">
    <property type="entry name" value="CHORISMATE MUTASE"/>
    <property type="match status" value="1"/>
</dbReference>
<dbReference type="PROSITE" id="PS51168">
    <property type="entry name" value="CHORISMATE_MUT_2"/>
    <property type="match status" value="1"/>
</dbReference>
<dbReference type="RefSeq" id="WP_139273406.1">
    <property type="nucleotide sequence ID" value="NZ_FNTF01000002.1"/>
</dbReference>
<accession>A0A1H5DPA3</accession>
<evidence type="ECO:0000256" key="2">
    <source>
        <dbReference type="ARBA" id="ARBA00023235"/>
    </source>
</evidence>
<dbReference type="GO" id="GO:0004106">
    <property type="term" value="F:chorismate mutase activity"/>
    <property type="evidence" value="ECO:0007669"/>
    <property type="project" value="UniProtKB-EC"/>
</dbReference>
<gene>
    <name evidence="4" type="ORF">SAMN04490185_4237</name>
</gene>
<dbReference type="InterPro" id="IPR036979">
    <property type="entry name" value="CM_dom_sf"/>
</dbReference>
<protein>
    <recommendedName>
        <fullName evidence="1">chorismate mutase</fullName>
        <ecNumber evidence="1">5.4.99.5</ecNumber>
    </recommendedName>
</protein>
<sequence length="111" mass="12537">MKQQGQLSQTGTSNILQPQRERLDSINLQVVDLLSERMKVCMDIAELKAVHGIAMMQPGRISYVLDMIKTRSEAVGLRPEYTESIFKLIIEETCIQEDVLINQCLAMGRPS</sequence>
<dbReference type="Proteomes" id="UP000183114">
    <property type="component" value="Unassembled WGS sequence"/>
</dbReference>
<organism evidence="4 5">
    <name type="scientific">Pseudomonas frederiksbergensis</name>
    <dbReference type="NCBI Taxonomy" id="104087"/>
    <lineage>
        <taxon>Bacteria</taxon>
        <taxon>Pseudomonadati</taxon>
        <taxon>Pseudomonadota</taxon>
        <taxon>Gammaproteobacteria</taxon>
        <taxon>Pseudomonadales</taxon>
        <taxon>Pseudomonadaceae</taxon>
        <taxon>Pseudomonas</taxon>
    </lineage>
</organism>
<dbReference type="Pfam" id="PF01817">
    <property type="entry name" value="CM_2"/>
    <property type="match status" value="1"/>
</dbReference>
<feature type="domain" description="Chorismate mutase" evidence="3">
    <location>
        <begin position="10"/>
        <end position="101"/>
    </location>
</feature>
<dbReference type="InterPro" id="IPR002701">
    <property type="entry name" value="CM_II_prokaryot"/>
</dbReference>
<proteinExistence type="predicted"/>
<name>A0A1H5DPA3_9PSED</name>
<evidence type="ECO:0000259" key="3">
    <source>
        <dbReference type="PROSITE" id="PS51168"/>
    </source>
</evidence>
<evidence type="ECO:0000256" key="1">
    <source>
        <dbReference type="ARBA" id="ARBA00012404"/>
    </source>
</evidence>
<dbReference type="PANTHER" id="PTHR38041">
    <property type="entry name" value="CHORISMATE MUTASE"/>
    <property type="match status" value="1"/>
</dbReference>
<dbReference type="GO" id="GO:0046417">
    <property type="term" value="P:chorismate metabolic process"/>
    <property type="evidence" value="ECO:0007669"/>
    <property type="project" value="InterPro"/>
</dbReference>
<evidence type="ECO:0000313" key="5">
    <source>
        <dbReference type="Proteomes" id="UP000183114"/>
    </source>
</evidence>
<dbReference type="InterPro" id="IPR051331">
    <property type="entry name" value="Chorismate_mutase-related"/>
</dbReference>
<dbReference type="EC" id="5.4.99.5" evidence="1"/>
<dbReference type="Gene3D" id="1.20.59.10">
    <property type="entry name" value="Chorismate mutase"/>
    <property type="match status" value="1"/>
</dbReference>
<evidence type="ECO:0000313" key="4">
    <source>
        <dbReference type="EMBL" id="SED80667.1"/>
    </source>
</evidence>
<dbReference type="AlphaFoldDB" id="A0A1H5DPA3"/>
<reference evidence="4 5" key="1">
    <citation type="submission" date="2016-10" db="EMBL/GenBank/DDBJ databases">
        <authorList>
            <person name="de Groot N.N."/>
        </authorList>
    </citation>
    <scope>NUCLEOTIDE SEQUENCE [LARGE SCALE GENOMIC DNA]</scope>
    <source>
        <strain evidence="4 5">BS3655</strain>
    </source>
</reference>
<dbReference type="SMART" id="SM00830">
    <property type="entry name" value="CM_2"/>
    <property type="match status" value="1"/>
</dbReference>